<dbReference type="SUPFAM" id="SSF51735">
    <property type="entry name" value="NAD(P)-binding Rossmann-fold domains"/>
    <property type="match status" value="1"/>
</dbReference>
<dbReference type="InterPro" id="IPR002347">
    <property type="entry name" value="SDR_fam"/>
</dbReference>
<dbReference type="RefSeq" id="WP_091181773.1">
    <property type="nucleotide sequence ID" value="NZ_FNRY01000001.1"/>
</dbReference>
<dbReference type="PRINTS" id="PR00081">
    <property type="entry name" value="GDHRDH"/>
</dbReference>
<dbReference type="EMBL" id="FNRY01000001">
    <property type="protein sequence ID" value="SEB63833.1"/>
    <property type="molecule type" value="Genomic_DNA"/>
</dbReference>
<dbReference type="InterPro" id="IPR036291">
    <property type="entry name" value="NAD(P)-bd_dom_sf"/>
</dbReference>
<reference evidence="2 3" key="1">
    <citation type="submission" date="2016-10" db="EMBL/GenBank/DDBJ databases">
        <authorList>
            <person name="de Groot N.N."/>
        </authorList>
    </citation>
    <scope>NUCLEOTIDE SEQUENCE [LARGE SCALE GENOMIC DNA]</scope>
    <source>
        <strain evidence="2 3">DSM 21799</strain>
    </source>
</reference>
<protein>
    <submittedName>
        <fullName evidence="2">3-oxoacyl-[acyl-carrier protein] reductase</fullName>
    </submittedName>
</protein>
<name>A0A1H4KZF2_9MICO</name>
<accession>A0A1H4KZF2</accession>
<dbReference type="PANTHER" id="PTHR42879:SF6">
    <property type="entry name" value="NADPH-DEPENDENT REDUCTASE BACG"/>
    <property type="match status" value="1"/>
</dbReference>
<evidence type="ECO:0000313" key="3">
    <source>
        <dbReference type="Proteomes" id="UP000199183"/>
    </source>
</evidence>
<organism evidence="2 3">
    <name type="scientific">Paramicrobacterium humi</name>
    <dbReference type="NCBI Taxonomy" id="640635"/>
    <lineage>
        <taxon>Bacteria</taxon>
        <taxon>Bacillati</taxon>
        <taxon>Actinomycetota</taxon>
        <taxon>Actinomycetes</taxon>
        <taxon>Micrococcales</taxon>
        <taxon>Microbacteriaceae</taxon>
        <taxon>Paramicrobacterium</taxon>
    </lineage>
</organism>
<evidence type="ECO:0000256" key="1">
    <source>
        <dbReference type="ARBA" id="ARBA00006484"/>
    </source>
</evidence>
<gene>
    <name evidence="2" type="ORF">SAMN04489806_1367</name>
</gene>
<dbReference type="Proteomes" id="UP000199183">
    <property type="component" value="Unassembled WGS sequence"/>
</dbReference>
<keyword evidence="3" id="KW-1185">Reference proteome</keyword>
<sequence length="257" mass="26504">MDLQLRGKTAFVAASTGGLGRATAEALAHEGANVVITGRRRETAEQIAAALPSAIGLELDVLDAASRTRALEQARDAFGLIDILVLNGPGPKPGTAADMTADGARTAFEQLVEPHRQLVSETLPGMRERGWGRILAVGSSGIVSPLPNLAASNLGRAALANYLKTLSTEVAADGVTVNLLLPGRIATDRVANLDAAQAERQGLSRQEVEQRSQQSIPAGRYGEPAEFGAAAAFLCSGPASYVTGVALRCDGGLVGTL</sequence>
<dbReference type="PANTHER" id="PTHR42879">
    <property type="entry name" value="3-OXOACYL-(ACYL-CARRIER-PROTEIN) REDUCTASE"/>
    <property type="match status" value="1"/>
</dbReference>
<dbReference type="AlphaFoldDB" id="A0A1H4KZF2"/>
<proteinExistence type="inferred from homology"/>
<dbReference type="Pfam" id="PF13561">
    <property type="entry name" value="adh_short_C2"/>
    <property type="match status" value="1"/>
</dbReference>
<comment type="similarity">
    <text evidence="1">Belongs to the short-chain dehydrogenases/reductases (SDR) family.</text>
</comment>
<dbReference type="Gene3D" id="3.40.50.720">
    <property type="entry name" value="NAD(P)-binding Rossmann-like Domain"/>
    <property type="match status" value="1"/>
</dbReference>
<dbReference type="InterPro" id="IPR050259">
    <property type="entry name" value="SDR"/>
</dbReference>
<dbReference type="STRING" id="640635.SAMN04489806_1367"/>
<evidence type="ECO:0000313" key="2">
    <source>
        <dbReference type="EMBL" id="SEB63833.1"/>
    </source>
</evidence>
<dbReference type="OrthoDB" id="9793325at2"/>